<sequence>MSGLSLIPSEMSALELRFSQCTLLFSSLFPYHNSHPLHSLHLSNGFKSWIRCNSLHRSLQSFSVLRVA</sequence>
<proteinExistence type="predicted"/>
<dbReference type="Proteomes" id="UP001234297">
    <property type="component" value="Chromosome 11"/>
</dbReference>
<accession>A0ACC2KWB5</accession>
<organism evidence="1 2">
    <name type="scientific">Persea americana</name>
    <name type="common">Avocado</name>
    <dbReference type="NCBI Taxonomy" id="3435"/>
    <lineage>
        <taxon>Eukaryota</taxon>
        <taxon>Viridiplantae</taxon>
        <taxon>Streptophyta</taxon>
        <taxon>Embryophyta</taxon>
        <taxon>Tracheophyta</taxon>
        <taxon>Spermatophyta</taxon>
        <taxon>Magnoliopsida</taxon>
        <taxon>Magnoliidae</taxon>
        <taxon>Laurales</taxon>
        <taxon>Lauraceae</taxon>
        <taxon>Persea</taxon>
    </lineage>
</organism>
<evidence type="ECO:0000313" key="1">
    <source>
        <dbReference type="EMBL" id="KAJ8625288.1"/>
    </source>
</evidence>
<comment type="caution">
    <text evidence="1">The sequence shown here is derived from an EMBL/GenBank/DDBJ whole genome shotgun (WGS) entry which is preliminary data.</text>
</comment>
<reference evidence="1 2" key="1">
    <citation type="journal article" date="2022" name="Hortic Res">
        <title>A haplotype resolved chromosomal level avocado genome allows analysis of novel avocado genes.</title>
        <authorList>
            <person name="Nath O."/>
            <person name="Fletcher S.J."/>
            <person name="Hayward A."/>
            <person name="Shaw L.M."/>
            <person name="Masouleh A.K."/>
            <person name="Furtado A."/>
            <person name="Henry R.J."/>
            <person name="Mitter N."/>
        </authorList>
    </citation>
    <scope>NUCLEOTIDE SEQUENCE [LARGE SCALE GENOMIC DNA]</scope>
    <source>
        <strain evidence="2">cv. Hass</strain>
    </source>
</reference>
<evidence type="ECO:0000313" key="2">
    <source>
        <dbReference type="Proteomes" id="UP001234297"/>
    </source>
</evidence>
<gene>
    <name evidence="1" type="ORF">MRB53_033818</name>
</gene>
<dbReference type="EMBL" id="CM056819">
    <property type="protein sequence ID" value="KAJ8625288.1"/>
    <property type="molecule type" value="Genomic_DNA"/>
</dbReference>
<keyword evidence="2" id="KW-1185">Reference proteome</keyword>
<protein>
    <submittedName>
        <fullName evidence="1">Uncharacterized protein</fullName>
    </submittedName>
</protein>
<name>A0ACC2KWB5_PERAE</name>